<dbReference type="EnsemblPlants" id="QL08p044869:mrna">
    <property type="protein sequence ID" value="QL08p044869:mrna"/>
    <property type="gene ID" value="QL08p044869"/>
</dbReference>
<accession>A0A7N2R9I2</accession>
<keyword evidence="2" id="KW-1185">Reference proteome</keyword>
<reference evidence="1 2" key="1">
    <citation type="journal article" date="2016" name="G3 (Bethesda)">
        <title>First Draft Assembly and Annotation of the Genome of a California Endemic Oak Quercus lobata Nee (Fagaceae).</title>
        <authorList>
            <person name="Sork V.L."/>
            <person name="Fitz-Gibbon S.T."/>
            <person name="Puiu D."/>
            <person name="Crepeau M."/>
            <person name="Gugger P.F."/>
            <person name="Sherman R."/>
            <person name="Stevens K."/>
            <person name="Langley C.H."/>
            <person name="Pellegrini M."/>
            <person name="Salzberg S.L."/>
        </authorList>
    </citation>
    <scope>NUCLEOTIDE SEQUENCE [LARGE SCALE GENOMIC DNA]</scope>
    <source>
        <strain evidence="1 2">cv. SW786</strain>
    </source>
</reference>
<dbReference type="Gramene" id="QL08p044869:mrna">
    <property type="protein sequence ID" value="QL08p044869:mrna"/>
    <property type="gene ID" value="QL08p044869"/>
</dbReference>
<evidence type="ECO:0000313" key="1">
    <source>
        <dbReference type="EnsemblPlants" id="QL08p044869:mrna"/>
    </source>
</evidence>
<dbReference type="AlphaFoldDB" id="A0A7N2R9I2"/>
<dbReference type="Proteomes" id="UP000594261">
    <property type="component" value="Chromosome 8"/>
</dbReference>
<name>A0A7N2R9I2_QUELO</name>
<organism evidence="1 2">
    <name type="scientific">Quercus lobata</name>
    <name type="common">Valley oak</name>
    <dbReference type="NCBI Taxonomy" id="97700"/>
    <lineage>
        <taxon>Eukaryota</taxon>
        <taxon>Viridiplantae</taxon>
        <taxon>Streptophyta</taxon>
        <taxon>Embryophyta</taxon>
        <taxon>Tracheophyta</taxon>
        <taxon>Spermatophyta</taxon>
        <taxon>Magnoliopsida</taxon>
        <taxon>eudicotyledons</taxon>
        <taxon>Gunneridae</taxon>
        <taxon>Pentapetalae</taxon>
        <taxon>rosids</taxon>
        <taxon>fabids</taxon>
        <taxon>Fagales</taxon>
        <taxon>Fagaceae</taxon>
        <taxon>Quercus</taxon>
    </lineage>
</organism>
<protein>
    <submittedName>
        <fullName evidence="1">Uncharacterized protein</fullName>
    </submittedName>
</protein>
<evidence type="ECO:0000313" key="2">
    <source>
        <dbReference type="Proteomes" id="UP000594261"/>
    </source>
</evidence>
<reference evidence="1" key="2">
    <citation type="submission" date="2021-01" db="UniProtKB">
        <authorList>
            <consortium name="EnsemblPlants"/>
        </authorList>
    </citation>
    <scope>IDENTIFICATION</scope>
</reference>
<sequence>MVENFLKDTALYNKYGHRVIYDAASKPDSKLSSLLRDGNWVWNLARSNDLVAIQSKLSLVRLVEEDRLLWIPSKSVQLTT</sequence>
<proteinExistence type="predicted"/>
<dbReference type="InParanoid" id="A0A7N2R9I2"/>
<dbReference type="EMBL" id="LRBV02000008">
    <property type="status" value="NOT_ANNOTATED_CDS"/>
    <property type="molecule type" value="Genomic_DNA"/>
</dbReference>